<protein>
    <recommendedName>
        <fullName evidence="3">Fibronectin type-III domain-containing protein</fullName>
    </recommendedName>
</protein>
<reference evidence="1 2" key="1">
    <citation type="journal article" date="2019" name="Gigascience">
        <title>Whole-genome sequence of the oriental lung fluke Paragonimus westermani.</title>
        <authorList>
            <person name="Oey H."/>
            <person name="Zakrzewski M."/>
            <person name="Narain K."/>
            <person name="Devi K.R."/>
            <person name="Agatsuma T."/>
            <person name="Nawaratna S."/>
            <person name="Gobert G.N."/>
            <person name="Jones M.K."/>
            <person name="Ragan M.A."/>
            <person name="McManus D.P."/>
            <person name="Krause L."/>
        </authorList>
    </citation>
    <scope>NUCLEOTIDE SEQUENCE [LARGE SCALE GENOMIC DNA]</scope>
    <source>
        <strain evidence="1 2">IND2009</strain>
    </source>
</reference>
<sequence length="89" mass="10136">METNTETVQIRDLKTSETYYIKVASSNSVDTGPFTEALPVIIKFGIKLDHGLPNALQNKMLEFSLIDINKWKSPRCTQKDLPILTKLPW</sequence>
<keyword evidence="2" id="KW-1185">Reference proteome</keyword>
<dbReference type="Proteomes" id="UP000324629">
    <property type="component" value="Unassembled WGS sequence"/>
</dbReference>
<dbReference type="SUPFAM" id="SSF49265">
    <property type="entry name" value="Fibronectin type III"/>
    <property type="match status" value="1"/>
</dbReference>
<organism evidence="1 2">
    <name type="scientific">Paragonimus westermani</name>
    <dbReference type="NCBI Taxonomy" id="34504"/>
    <lineage>
        <taxon>Eukaryota</taxon>
        <taxon>Metazoa</taxon>
        <taxon>Spiralia</taxon>
        <taxon>Lophotrochozoa</taxon>
        <taxon>Platyhelminthes</taxon>
        <taxon>Trematoda</taxon>
        <taxon>Digenea</taxon>
        <taxon>Plagiorchiida</taxon>
        <taxon>Troglotremata</taxon>
        <taxon>Troglotrematidae</taxon>
        <taxon>Paragonimus</taxon>
    </lineage>
</organism>
<proteinExistence type="predicted"/>
<comment type="caution">
    <text evidence="1">The sequence shown here is derived from an EMBL/GenBank/DDBJ whole genome shotgun (WGS) entry which is preliminary data.</text>
</comment>
<name>A0A5J4P0L7_9TREM</name>
<evidence type="ECO:0000313" key="2">
    <source>
        <dbReference type="Proteomes" id="UP000324629"/>
    </source>
</evidence>
<accession>A0A5J4P0L7</accession>
<dbReference type="InterPro" id="IPR036116">
    <property type="entry name" value="FN3_sf"/>
</dbReference>
<evidence type="ECO:0008006" key="3">
    <source>
        <dbReference type="Google" id="ProtNLM"/>
    </source>
</evidence>
<dbReference type="AlphaFoldDB" id="A0A5J4P0L7"/>
<evidence type="ECO:0000313" key="1">
    <source>
        <dbReference type="EMBL" id="KAA3681331.1"/>
    </source>
</evidence>
<gene>
    <name evidence="1" type="ORF">DEA37_0000222</name>
</gene>
<dbReference type="EMBL" id="QNGE01000227">
    <property type="protein sequence ID" value="KAA3681331.1"/>
    <property type="molecule type" value="Genomic_DNA"/>
</dbReference>